<dbReference type="PANTHER" id="PTHR43233">
    <property type="entry name" value="FAMILY N-ACETYLTRANSFERASE, PUTATIVE (AFU_ORTHOLOGUE AFUA_6G03350)-RELATED"/>
    <property type="match status" value="1"/>
</dbReference>
<comment type="caution">
    <text evidence="2">The sequence shown here is derived from an EMBL/GenBank/DDBJ whole genome shotgun (WGS) entry which is preliminary data.</text>
</comment>
<evidence type="ECO:0000259" key="1">
    <source>
        <dbReference type="PROSITE" id="PS51186"/>
    </source>
</evidence>
<dbReference type="EMBL" id="BSNI01000002">
    <property type="protein sequence ID" value="GLQ16910.1"/>
    <property type="molecule type" value="Genomic_DNA"/>
</dbReference>
<evidence type="ECO:0000313" key="3">
    <source>
        <dbReference type="Proteomes" id="UP001161405"/>
    </source>
</evidence>
<dbReference type="InterPro" id="IPR016181">
    <property type="entry name" value="Acyl_CoA_acyltransferase"/>
</dbReference>
<dbReference type="PROSITE" id="PS51186">
    <property type="entry name" value="GNAT"/>
    <property type="match status" value="1"/>
</dbReference>
<dbReference type="RefSeq" id="WP_284362703.1">
    <property type="nucleotide sequence ID" value="NZ_BSNI01000002.1"/>
</dbReference>
<reference evidence="2" key="2">
    <citation type="submission" date="2023-01" db="EMBL/GenBank/DDBJ databases">
        <title>Draft genome sequence of Maritalea porphyrae strain NBRC 107169.</title>
        <authorList>
            <person name="Sun Q."/>
            <person name="Mori K."/>
        </authorList>
    </citation>
    <scope>NUCLEOTIDE SEQUENCE</scope>
    <source>
        <strain evidence="2">NBRC 107169</strain>
    </source>
</reference>
<dbReference type="Gene3D" id="3.40.630.30">
    <property type="match status" value="1"/>
</dbReference>
<dbReference type="CDD" id="cd04301">
    <property type="entry name" value="NAT_SF"/>
    <property type="match status" value="1"/>
</dbReference>
<dbReference type="InterPro" id="IPR000182">
    <property type="entry name" value="GNAT_dom"/>
</dbReference>
<dbReference type="PANTHER" id="PTHR43233:SF1">
    <property type="entry name" value="FAMILY N-ACETYLTRANSFERASE, PUTATIVE (AFU_ORTHOLOGUE AFUA_6G03350)-RELATED"/>
    <property type="match status" value="1"/>
</dbReference>
<reference evidence="2" key="1">
    <citation type="journal article" date="2014" name="Int. J. Syst. Evol. Microbiol.">
        <title>Complete genome of a new Firmicutes species belonging to the dominant human colonic microbiota ('Ruminococcus bicirculans') reveals two chromosomes and a selective capacity to utilize plant glucans.</title>
        <authorList>
            <consortium name="NISC Comparative Sequencing Program"/>
            <person name="Wegmann U."/>
            <person name="Louis P."/>
            <person name="Goesmann A."/>
            <person name="Henrissat B."/>
            <person name="Duncan S.H."/>
            <person name="Flint H.J."/>
        </authorList>
    </citation>
    <scope>NUCLEOTIDE SEQUENCE</scope>
    <source>
        <strain evidence="2">NBRC 107169</strain>
    </source>
</reference>
<gene>
    <name evidence="2" type="primary">attT</name>
    <name evidence="2" type="ORF">GCM10007879_11590</name>
</gene>
<accession>A0ABQ5URG3</accession>
<sequence length="138" mass="14915">MTTHFSVSHSAPSIQEYCQLRIDAGLSPKSAESAAIGLPNSLFAVTVRDNQNHLLAMGRLVGDGGCFVQVCDIAVHPDHQGKGLGRRIMQELMDYVDQNLPAGAFVNLFADGTAKELYKKFGFQETAPKSVGMAKYAK</sequence>
<keyword evidence="3" id="KW-1185">Reference proteome</keyword>
<feature type="domain" description="N-acetyltransferase" evidence="1">
    <location>
        <begin position="1"/>
        <end position="138"/>
    </location>
</feature>
<organism evidence="2 3">
    <name type="scientific">Maritalea porphyrae</name>
    <dbReference type="NCBI Taxonomy" id="880732"/>
    <lineage>
        <taxon>Bacteria</taxon>
        <taxon>Pseudomonadati</taxon>
        <taxon>Pseudomonadota</taxon>
        <taxon>Alphaproteobacteria</taxon>
        <taxon>Hyphomicrobiales</taxon>
        <taxon>Devosiaceae</taxon>
        <taxon>Maritalea</taxon>
    </lineage>
</organism>
<evidence type="ECO:0000313" key="2">
    <source>
        <dbReference type="EMBL" id="GLQ16910.1"/>
    </source>
</evidence>
<dbReference type="Proteomes" id="UP001161405">
    <property type="component" value="Unassembled WGS sequence"/>
</dbReference>
<dbReference type="SUPFAM" id="SSF55729">
    <property type="entry name" value="Acyl-CoA N-acyltransferases (Nat)"/>
    <property type="match status" value="1"/>
</dbReference>
<proteinExistence type="predicted"/>
<protein>
    <submittedName>
        <fullName evidence="2">N-acetyltransferase</fullName>
    </submittedName>
</protein>
<dbReference type="Pfam" id="PF13508">
    <property type="entry name" value="Acetyltransf_7"/>
    <property type="match status" value="1"/>
</dbReference>
<name>A0ABQ5URG3_9HYPH</name>
<dbReference type="InterPro" id="IPR053144">
    <property type="entry name" value="Acetyltransferase_Butenolide"/>
</dbReference>